<organism evidence="1 2">
    <name type="scientific">Marchantia polymorpha subsp. ruderalis</name>
    <dbReference type="NCBI Taxonomy" id="1480154"/>
    <lineage>
        <taxon>Eukaryota</taxon>
        <taxon>Viridiplantae</taxon>
        <taxon>Streptophyta</taxon>
        <taxon>Embryophyta</taxon>
        <taxon>Marchantiophyta</taxon>
        <taxon>Marchantiopsida</taxon>
        <taxon>Marchantiidae</taxon>
        <taxon>Marchantiales</taxon>
        <taxon>Marchantiaceae</taxon>
        <taxon>Marchantia</taxon>
    </lineage>
</organism>
<comment type="caution">
    <text evidence="1">The sequence shown here is derived from an EMBL/GenBank/DDBJ whole genome shotgun (WGS) entry which is preliminary data.</text>
</comment>
<name>A0A176W649_MARPO</name>
<sequence length="357" mass="40429">MELKLGVTESEFFGPKIGKVELAELDMAVEKHCCPVIQVMALELEKNGESGRNRLSHGEGQPSWPVLHVSDTPTLHSVAGRSEGAEGWRRINSLASRGRSLCRQHSTAEEELDSPSSPRFRWRARYWRHGEYQCKDATAYLQEADRMIYFRKDLLFRIRSDSVGLWLDTFSFLETPCNRTRRLESIPADTIPHDSSIYLIFPLQLEDPFQSMDSWWELVHPEDRSGGRARGARCGAPSAGCLGPGPWVETNLGRQMNLVQAMVDVIVGIASHCCPVLSLKTKWSGQWLTCLDTGQEAKLVSLKDRDVKTQRINPSGREFVRELKFVSAVDLMDLRLRTEKECLRYITCLGCNFVVSL</sequence>
<proteinExistence type="predicted"/>
<reference evidence="1" key="1">
    <citation type="submission" date="2016-03" db="EMBL/GenBank/DDBJ databases">
        <title>Mechanisms controlling the formation of the plant cell surface in tip-growing cells are functionally conserved among land plants.</title>
        <authorList>
            <person name="Honkanen S."/>
            <person name="Jones V.A."/>
            <person name="Morieri G."/>
            <person name="Champion C."/>
            <person name="Hetherington A.J."/>
            <person name="Kelly S."/>
            <person name="Saint-Marcoux D."/>
            <person name="Proust H."/>
            <person name="Prescott H."/>
            <person name="Dolan L."/>
        </authorList>
    </citation>
    <scope>NUCLEOTIDE SEQUENCE [LARGE SCALE GENOMIC DNA]</scope>
    <source>
        <tissue evidence="1">Whole gametophyte</tissue>
    </source>
</reference>
<gene>
    <name evidence="1" type="ORF">AXG93_2175s1410</name>
</gene>
<dbReference type="Proteomes" id="UP000077202">
    <property type="component" value="Unassembled WGS sequence"/>
</dbReference>
<evidence type="ECO:0000313" key="2">
    <source>
        <dbReference type="Proteomes" id="UP000077202"/>
    </source>
</evidence>
<dbReference type="AlphaFoldDB" id="A0A176W649"/>
<dbReference type="EMBL" id="LVLJ01001709">
    <property type="protein sequence ID" value="OAE28558.1"/>
    <property type="molecule type" value="Genomic_DNA"/>
</dbReference>
<evidence type="ECO:0000313" key="1">
    <source>
        <dbReference type="EMBL" id="OAE28558.1"/>
    </source>
</evidence>
<accession>A0A176W649</accession>
<protein>
    <submittedName>
        <fullName evidence="1">Uncharacterized protein</fullName>
    </submittedName>
</protein>
<keyword evidence="2" id="KW-1185">Reference proteome</keyword>